<reference evidence="2" key="1">
    <citation type="journal article" date="2022" name="Nat. Commun.">
        <title>Chromosome evolution and the genetic basis of agronomically important traits in greater yam.</title>
        <authorList>
            <person name="Bredeson J.V."/>
            <person name="Lyons J.B."/>
            <person name="Oniyinde I.O."/>
            <person name="Okereke N.R."/>
            <person name="Kolade O."/>
            <person name="Nnabue I."/>
            <person name="Nwadili C.O."/>
            <person name="Hribova E."/>
            <person name="Parker M."/>
            <person name="Nwogha J."/>
            <person name="Shu S."/>
            <person name="Carlson J."/>
            <person name="Kariba R."/>
            <person name="Muthemba S."/>
            <person name="Knop K."/>
            <person name="Barton G.J."/>
            <person name="Sherwood A.V."/>
            <person name="Lopez-Montes A."/>
            <person name="Asiedu R."/>
            <person name="Jamnadass R."/>
            <person name="Muchugi A."/>
            <person name="Goodstein D."/>
            <person name="Egesi C.N."/>
            <person name="Featherston J."/>
            <person name="Asfaw A."/>
            <person name="Simpson G.G."/>
            <person name="Dolezel J."/>
            <person name="Hendre P.S."/>
            <person name="Van Deynze A."/>
            <person name="Kumar P.L."/>
            <person name="Obidiegwu J.E."/>
            <person name="Bhattacharjee R."/>
            <person name="Rokhsar D.S."/>
        </authorList>
    </citation>
    <scope>NUCLEOTIDE SEQUENCE [LARGE SCALE GENOMIC DNA]</scope>
    <source>
        <strain evidence="2">cv. TDa95/00328</strain>
    </source>
</reference>
<sequence length="122" mass="13529">MEGATLTALFLNLGPQPILWEAVRSSYNPHGETMKPINSVKEEPGQHLNFVLRDGILMFKGKVCIPVDSALQPLLITEFHNTPIGFHTGIHRILTRIASIFIGRTSGDQYLTLCLTPQHAKP</sequence>
<organism evidence="1 2">
    <name type="scientific">Dioscorea alata</name>
    <name type="common">Purple yam</name>
    <dbReference type="NCBI Taxonomy" id="55571"/>
    <lineage>
        <taxon>Eukaryota</taxon>
        <taxon>Viridiplantae</taxon>
        <taxon>Streptophyta</taxon>
        <taxon>Embryophyta</taxon>
        <taxon>Tracheophyta</taxon>
        <taxon>Spermatophyta</taxon>
        <taxon>Magnoliopsida</taxon>
        <taxon>Liliopsida</taxon>
        <taxon>Dioscoreales</taxon>
        <taxon>Dioscoreaceae</taxon>
        <taxon>Dioscorea</taxon>
    </lineage>
</organism>
<proteinExistence type="predicted"/>
<dbReference type="Proteomes" id="UP000827976">
    <property type="component" value="Chromosome 13"/>
</dbReference>
<gene>
    <name evidence="1" type="ORF">IHE45_13G039800</name>
</gene>
<accession>A0ACB7UXF2</accession>
<evidence type="ECO:0000313" key="2">
    <source>
        <dbReference type="Proteomes" id="UP000827976"/>
    </source>
</evidence>
<dbReference type="EMBL" id="CM037023">
    <property type="protein sequence ID" value="KAH7665519.1"/>
    <property type="molecule type" value="Genomic_DNA"/>
</dbReference>
<evidence type="ECO:0000313" key="1">
    <source>
        <dbReference type="EMBL" id="KAH7665519.1"/>
    </source>
</evidence>
<protein>
    <submittedName>
        <fullName evidence="1">Uncharacterized protein</fullName>
    </submittedName>
</protein>
<keyword evidence="2" id="KW-1185">Reference proteome</keyword>
<comment type="caution">
    <text evidence="1">The sequence shown here is derived from an EMBL/GenBank/DDBJ whole genome shotgun (WGS) entry which is preliminary data.</text>
</comment>
<name>A0ACB7UXF2_DIOAL</name>